<comment type="catalytic activity">
    <reaction evidence="1">
        <text>Release of an N-terminal amino acid, Xaa-|-Yaa-, in which Xaa is preferably Leu, but may be other amino acids including Pro although not Arg or Lys, and Yaa may be Pro. Amino acid amides and methyl esters are also readily hydrolyzed, but rates on arylamides are exceedingly low.</text>
        <dbReference type="EC" id="3.4.11.1"/>
    </reaction>
</comment>
<proteinExistence type="inferred from homology"/>
<evidence type="ECO:0000256" key="7">
    <source>
        <dbReference type="ARBA" id="ARBA00022670"/>
    </source>
</evidence>
<dbReference type="SUPFAM" id="SSF52949">
    <property type="entry name" value="Macro domain-like"/>
    <property type="match status" value="1"/>
</dbReference>
<dbReference type="Proteomes" id="UP000834106">
    <property type="component" value="Chromosome 17"/>
</dbReference>
<feature type="signal peptide" evidence="12">
    <location>
        <begin position="1"/>
        <end position="17"/>
    </location>
</feature>
<gene>
    <name evidence="14" type="ORF">FPE_LOCUS27107</name>
</gene>
<dbReference type="PROSITE" id="PS00631">
    <property type="entry name" value="CYTOSOL_AP"/>
    <property type="match status" value="1"/>
</dbReference>
<evidence type="ECO:0000256" key="12">
    <source>
        <dbReference type="SAM" id="SignalP"/>
    </source>
</evidence>
<evidence type="ECO:0000313" key="15">
    <source>
        <dbReference type="Proteomes" id="UP000834106"/>
    </source>
</evidence>
<dbReference type="FunFam" id="3.40.220.10:FF:000011">
    <property type="entry name" value="Leucine aminopeptidase 2, chloroplastic"/>
    <property type="match status" value="1"/>
</dbReference>
<keyword evidence="10" id="KW-0346">Stress response</keyword>
<comment type="similarity">
    <text evidence="4">Belongs to the peptidase M17 family.</text>
</comment>
<evidence type="ECO:0000256" key="9">
    <source>
        <dbReference type="ARBA" id="ARBA00022801"/>
    </source>
</evidence>
<feature type="domain" description="Cytosol aminopeptidase" evidence="13">
    <location>
        <begin position="430"/>
        <end position="437"/>
    </location>
</feature>
<dbReference type="PANTHER" id="PTHR11963:SF23">
    <property type="entry name" value="CYTOSOL AMINOPEPTIDASE"/>
    <property type="match status" value="1"/>
</dbReference>
<dbReference type="GO" id="GO:0070006">
    <property type="term" value="F:metalloaminopeptidase activity"/>
    <property type="evidence" value="ECO:0007669"/>
    <property type="project" value="InterPro"/>
</dbReference>
<dbReference type="GO" id="GO:0030145">
    <property type="term" value="F:manganese ion binding"/>
    <property type="evidence" value="ECO:0007669"/>
    <property type="project" value="InterPro"/>
</dbReference>
<evidence type="ECO:0000256" key="10">
    <source>
        <dbReference type="ARBA" id="ARBA00023016"/>
    </source>
</evidence>
<comment type="catalytic activity">
    <reaction evidence="2">
        <text>Release of N-terminal proline from a peptide.</text>
        <dbReference type="EC" id="3.4.11.5"/>
    </reaction>
</comment>
<dbReference type="Gene3D" id="3.40.220.10">
    <property type="entry name" value="Leucine Aminopeptidase, subunit E, domain 1"/>
    <property type="match status" value="1"/>
</dbReference>
<keyword evidence="8" id="KW-0479">Metal-binding</keyword>
<keyword evidence="7" id="KW-0645">Protease</keyword>
<dbReference type="InterPro" id="IPR000819">
    <property type="entry name" value="Peptidase_M17_C"/>
</dbReference>
<comment type="subunit">
    <text evidence="5">Homohexamer (dimer of homotrimers).</text>
</comment>
<dbReference type="InterPro" id="IPR011356">
    <property type="entry name" value="Leucine_aapep/pepB"/>
</dbReference>
<evidence type="ECO:0000313" key="14">
    <source>
        <dbReference type="EMBL" id="CAI9779677.1"/>
    </source>
</evidence>
<dbReference type="InterPro" id="IPR043472">
    <property type="entry name" value="Macro_dom-like"/>
</dbReference>
<feature type="chain" id="PRO_5042296838" description="Cytosol aminopeptidase domain-containing protein" evidence="12">
    <location>
        <begin position="18"/>
        <end position="578"/>
    </location>
</feature>
<reference evidence="14" key="1">
    <citation type="submission" date="2023-05" db="EMBL/GenBank/DDBJ databases">
        <authorList>
            <person name="Huff M."/>
        </authorList>
    </citation>
    <scope>NUCLEOTIDE SEQUENCE</scope>
</reference>
<keyword evidence="12" id="KW-0732">Signal</keyword>
<dbReference type="Pfam" id="PF02789">
    <property type="entry name" value="Peptidase_M17_N"/>
    <property type="match status" value="1"/>
</dbReference>
<keyword evidence="9" id="KW-0378">Hydrolase</keyword>
<evidence type="ECO:0000256" key="3">
    <source>
        <dbReference type="ARBA" id="ARBA00001936"/>
    </source>
</evidence>
<dbReference type="Pfam" id="PF00883">
    <property type="entry name" value="Peptidase_M17"/>
    <property type="match status" value="1"/>
</dbReference>
<name>A0AAD2A6Y8_9LAMI</name>
<dbReference type="Gene3D" id="3.40.630.10">
    <property type="entry name" value="Zn peptidases"/>
    <property type="match status" value="1"/>
</dbReference>
<protein>
    <recommendedName>
        <fullName evidence="13">Cytosol aminopeptidase domain-containing protein</fullName>
    </recommendedName>
</protein>
<keyword evidence="6" id="KW-0031">Aminopeptidase</keyword>
<dbReference type="SUPFAM" id="SSF53187">
    <property type="entry name" value="Zn-dependent exopeptidases"/>
    <property type="match status" value="1"/>
</dbReference>
<keyword evidence="15" id="KW-1185">Reference proteome</keyword>
<dbReference type="CDD" id="cd00433">
    <property type="entry name" value="Peptidase_M17"/>
    <property type="match status" value="1"/>
</dbReference>
<dbReference type="EMBL" id="OU503052">
    <property type="protein sequence ID" value="CAI9779677.1"/>
    <property type="molecule type" value="Genomic_DNA"/>
</dbReference>
<dbReference type="PANTHER" id="PTHR11963">
    <property type="entry name" value="LEUCINE AMINOPEPTIDASE-RELATED"/>
    <property type="match status" value="1"/>
</dbReference>
<evidence type="ECO:0000256" key="8">
    <source>
        <dbReference type="ARBA" id="ARBA00022723"/>
    </source>
</evidence>
<dbReference type="AlphaFoldDB" id="A0AAD2A6Y8"/>
<accession>A0AAD2A6Y8</accession>
<dbReference type="NCBIfam" id="NF002076">
    <property type="entry name" value="PRK00913.2-3"/>
    <property type="match status" value="1"/>
</dbReference>
<evidence type="ECO:0000259" key="13">
    <source>
        <dbReference type="PROSITE" id="PS00631"/>
    </source>
</evidence>
<comment type="cofactor">
    <cofactor evidence="3">
        <name>Mn(2+)</name>
        <dbReference type="ChEBI" id="CHEBI:29035"/>
    </cofactor>
</comment>
<dbReference type="InterPro" id="IPR008283">
    <property type="entry name" value="Peptidase_M17_N"/>
</dbReference>
<evidence type="ECO:0000256" key="5">
    <source>
        <dbReference type="ARBA" id="ARBA00011867"/>
    </source>
</evidence>
<sequence length="578" mass="60339">MAAIRVSSLTLLASTSASSFSSSSSVFTKLQFGPIWGISLTAAPLYSKRTRRMAHSIARATLGLTQPNQIEAAKISFAAKEIDLIEWKGDILAVGVTEKDMAKDENSKFKNFTLQKLDSQLGGSLSEASTEEDFNGKAGQSTILRLPGLGSKRVGLVGLGSAADPMASYRSLGEAVAAAAKSALASNIAITLASSEGLSTEAKLSTASAIATGAVLGTYEDNRFKSESKKPSLKSVDILGLGTGSEIEKKLKYAEDVCAGIIFGKELVNAPANVLTPAVLAEESKRIASLYSDVLSATILDVEQCKELKMGSYLAVAAASANPPHFIHLCYKPPGGEVKTKLALVGKGLTFDSGGYNIKTGPGCSIELMKFDMGGSAAVLGAAKALGQIKPAGVEVHFIVAACENMISGTGMRPGDIVTASNGKTIEVNNTDAEGRLTLADALVYACNQGVEKIVDLATLTGACIVALGPSIAGVFTPSDDLASEVLAASEVSGEKLWRMPMEESYWESMKSGVADMVNTGGRQGGAITAALFLKQFVDEKVQWMHIDLAGPVWNDKKKAATGFGVSTLVEWVLKNSS</sequence>
<dbReference type="GO" id="GO:0005737">
    <property type="term" value="C:cytoplasm"/>
    <property type="evidence" value="ECO:0007669"/>
    <property type="project" value="InterPro"/>
</dbReference>
<evidence type="ECO:0000256" key="4">
    <source>
        <dbReference type="ARBA" id="ARBA00009528"/>
    </source>
</evidence>
<dbReference type="InterPro" id="IPR023042">
    <property type="entry name" value="Peptidase_M17_leu_NH2_pept"/>
</dbReference>
<keyword evidence="11" id="KW-0464">Manganese</keyword>
<dbReference type="HAMAP" id="MF_00181">
    <property type="entry name" value="Cytosol_peptidase_M17"/>
    <property type="match status" value="1"/>
</dbReference>
<evidence type="ECO:0000256" key="11">
    <source>
        <dbReference type="ARBA" id="ARBA00023211"/>
    </source>
</evidence>
<organism evidence="14 15">
    <name type="scientific">Fraxinus pennsylvanica</name>
    <dbReference type="NCBI Taxonomy" id="56036"/>
    <lineage>
        <taxon>Eukaryota</taxon>
        <taxon>Viridiplantae</taxon>
        <taxon>Streptophyta</taxon>
        <taxon>Embryophyta</taxon>
        <taxon>Tracheophyta</taxon>
        <taxon>Spermatophyta</taxon>
        <taxon>Magnoliopsida</taxon>
        <taxon>eudicotyledons</taxon>
        <taxon>Gunneridae</taxon>
        <taxon>Pentapetalae</taxon>
        <taxon>asterids</taxon>
        <taxon>lamiids</taxon>
        <taxon>Lamiales</taxon>
        <taxon>Oleaceae</taxon>
        <taxon>Oleeae</taxon>
        <taxon>Fraxinus</taxon>
    </lineage>
</organism>
<evidence type="ECO:0000256" key="1">
    <source>
        <dbReference type="ARBA" id="ARBA00000135"/>
    </source>
</evidence>
<dbReference type="PRINTS" id="PR00481">
    <property type="entry name" value="LAMNOPPTDASE"/>
</dbReference>
<dbReference type="GO" id="GO:0006508">
    <property type="term" value="P:proteolysis"/>
    <property type="evidence" value="ECO:0007669"/>
    <property type="project" value="UniProtKB-KW"/>
</dbReference>
<dbReference type="FunFam" id="3.40.630.10:FF:000033">
    <property type="entry name" value="M17 leucyl aminopeptidase"/>
    <property type="match status" value="1"/>
</dbReference>
<dbReference type="GO" id="GO:0009611">
    <property type="term" value="P:response to wounding"/>
    <property type="evidence" value="ECO:0007669"/>
    <property type="project" value="UniProtKB-ARBA"/>
</dbReference>
<evidence type="ECO:0000256" key="6">
    <source>
        <dbReference type="ARBA" id="ARBA00022438"/>
    </source>
</evidence>
<evidence type="ECO:0000256" key="2">
    <source>
        <dbReference type="ARBA" id="ARBA00001585"/>
    </source>
</evidence>